<keyword evidence="4" id="KW-1185">Reference proteome</keyword>
<evidence type="ECO:0000313" key="3">
    <source>
        <dbReference type="EMBL" id="MDC0685488.1"/>
    </source>
</evidence>
<dbReference type="Proteomes" id="UP001217485">
    <property type="component" value="Unassembled WGS sequence"/>
</dbReference>
<dbReference type="InterPro" id="IPR006626">
    <property type="entry name" value="PbH1"/>
</dbReference>
<organism evidence="3 4">
    <name type="scientific">Sorangium atrum</name>
    <dbReference type="NCBI Taxonomy" id="2995308"/>
    <lineage>
        <taxon>Bacteria</taxon>
        <taxon>Pseudomonadati</taxon>
        <taxon>Myxococcota</taxon>
        <taxon>Polyangia</taxon>
        <taxon>Polyangiales</taxon>
        <taxon>Polyangiaceae</taxon>
        <taxon>Sorangium</taxon>
    </lineage>
</organism>
<name>A0ABT5CHS9_9BACT</name>
<comment type="caution">
    <text evidence="3">The sequence shown here is derived from an EMBL/GenBank/DDBJ whole genome shotgun (WGS) entry which is preliminary data.</text>
</comment>
<evidence type="ECO:0000259" key="2">
    <source>
        <dbReference type="Pfam" id="PF13229"/>
    </source>
</evidence>
<dbReference type="SUPFAM" id="SSF51126">
    <property type="entry name" value="Pectin lyase-like"/>
    <property type="match status" value="2"/>
</dbReference>
<feature type="domain" description="Right handed beta helix" evidence="2">
    <location>
        <begin position="258"/>
        <end position="433"/>
    </location>
</feature>
<gene>
    <name evidence="3" type="ORF">POL72_47720</name>
</gene>
<reference evidence="3 4" key="1">
    <citation type="submission" date="2023-01" db="EMBL/GenBank/DDBJ databases">
        <title>Minimal conservation of predation-associated metabolite biosynthetic gene clusters underscores biosynthetic potential of Myxococcota including descriptions for ten novel species: Archangium lansinium sp. nov., Myxococcus landrumus sp. nov., Nannocystis bai.</title>
        <authorList>
            <person name="Ahearne A."/>
            <person name="Stevens C."/>
            <person name="Dowd S."/>
        </authorList>
    </citation>
    <scope>NUCLEOTIDE SEQUENCE [LARGE SCALE GENOMIC DNA]</scope>
    <source>
        <strain evidence="3 4">WIWO2</strain>
    </source>
</reference>
<dbReference type="InterPro" id="IPR012334">
    <property type="entry name" value="Pectin_lyas_fold"/>
</dbReference>
<sequence>MTTLVVMGCGDQADAAAKECAPGEVAREDGACERKPCGPEEITPETGACQPVGLPPDMPCPPGELALETGECQPAGLPPDMPCPPGELALETGECQPAGVPPEACGTAFASDGNSGCKAILPEDECPEGQMAIPGETSCREVAPCGDGPWATIPIETNTKFVDQAYAGGDSDGTMTKPWTTIQEAIDDAVDGAIVAVTDGSYAENVKIQSKAVRLRGRCPGLVEIRGTDPSADAILVDGDAATGTEIRSLAVTGEGAGLRVSGARDVTIEQVWVHDTGDLGIAAKKGTHGQTSMALRGSLVEQSRVAGVLVSGSDATIESTVVRATQPSADGEFGWGIAVQDARGRGARASAVVRACLVEHNHEMGVFVGGSDATIESTVVRATQPRADGPVDCGIGVQDDVDTGERASVTVRASLVEQNHDVGVFVVGSDATIEATVVRATQPRADGAGGWGIGVQVAADTGERASVTVRASLVEQNHDVGVLVGGSDATIEATVVRATQPSADGMGGRGIRVQVDADTRERANVTVRASLVEQNHEVGVFIRGSEATIEATVVRATHPRTDGTGGWGIEVQVDANRRERASVIVRASLVEQNHEMGVFVEGSDATFEAIVVRATQLNADGMAGRGIGVQDDVNTGERARVTVRASLVEQNHEGGVYVEGSDATIEATVVRATQPNVDGTHGWGISVLADGDTGERARVTVRASLVEKNHEGGVVVIDSDATIEATVVRATQPSADGEFGLGIGVQDDVDTGERASVTVRASLVEQNHDVGVFVVGSDATIEATVVRATQPSADGTGGRGINVQDDVDTGERAVVIVRASLIEQNHEMGVFVGGSDATIDATVVRATQPSADGEFGRGIDVQLHPDTGERARVTVRASLVEQNHEGGVVVFGSDATIETTIVRTTKARDDNTFGDGIAIANGTATIQNATITDNARAGVANFGSEVTILATTLACNGIDLNGETIDGSRASFDGSSGWQCTRHSAEDCTETDDHCNAVSGNLEPPPKVEPLPPLPPS</sequence>
<evidence type="ECO:0000313" key="4">
    <source>
        <dbReference type="Proteomes" id="UP001217485"/>
    </source>
</evidence>
<evidence type="ECO:0000256" key="1">
    <source>
        <dbReference type="SAM" id="MobiDB-lite"/>
    </source>
</evidence>
<dbReference type="EMBL" id="JAQNDK010000006">
    <property type="protein sequence ID" value="MDC0685488.1"/>
    <property type="molecule type" value="Genomic_DNA"/>
</dbReference>
<protein>
    <submittedName>
        <fullName evidence="3">Right-handed parallel beta-helix repeat-containing protein</fullName>
    </submittedName>
</protein>
<dbReference type="InterPro" id="IPR039448">
    <property type="entry name" value="Beta_helix"/>
</dbReference>
<feature type="compositionally biased region" description="Pro residues" evidence="1">
    <location>
        <begin position="1004"/>
        <end position="1018"/>
    </location>
</feature>
<proteinExistence type="predicted"/>
<dbReference type="SMART" id="SM00710">
    <property type="entry name" value="PbH1"/>
    <property type="match status" value="10"/>
</dbReference>
<accession>A0ABT5CHS9</accession>
<dbReference type="Pfam" id="PF13229">
    <property type="entry name" value="Beta_helix"/>
    <property type="match status" value="1"/>
</dbReference>
<dbReference type="Gene3D" id="2.160.20.10">
    <property type="entry name" value="Single-stranded right-handed beta-helix, Pectin lyase-like"/>
    <property type="match status" value="2"/>
</dbReference>
<dbReference type="RefSeq" id="WP_272103800.1">
    <property type="nucleotide sequence ID" value="NZ_JAQNDK010000006.1"/>
</dbReference>
<feature type="region of interest" description="Disordered" evidence="1">
    <location>
        <begin position="999"/>
        <end position="1018"/>
    </location>
</feature>
<dbReference type="InterPro" id="IPR011050">
    <property type="entry name" value="Pectin_lyase_fold/virulence"/>
</dbReference>